<keyword evidence="7" id="KW-0788">Thiol protease</keyword>
<comment type="catalytic activity">
    <reaction evidence="1">
        <text>Thiol-dependent hydrolysis of ester, thioester, amide, peptide and isopeptide bonds formed by the C-terminal Gly of ubiquitin (a 76-residue protein attached to proteins as an intracellular targeting signal).</text>
        <dbReference type="EC" id="3.4.19.12"/>
    </reaction>
</comment>
<dbReference type="Gene3D" id="3.30.760.10">
    <property type="entry name" value="RNA Cap, Translation Initiation Factor Eif4e"/>
    <property type="match status" value="1"/>
</dbReference>
<dbReference type="EC" id="3.4.19.12" evidence="3"/>
<dbReference type="PANTHER" id="PTHR31977:SF1">
    <property type="entry name" value="UPF0696 PROTEIN C11ORF68"/>
    <property type="match status" value="1"/>
</dbReference>
<evidence type="ECO:0000256" key="3">
    <source>
        <dbReference type="ARBA" id="ARBA00012759"/>
    </source>
</evidence>
<dbReference type="SUPFAM" id="SSF55418">
    <property type="entry name" value="eIF4e-like"/>
    <property type="match status" value="1"/>
</dbReference>
<sequence length="259" mass="28119">MLLRVRGPGGQTTLKLEPDATVAALKALLEERTGRRRREGDSRQPCFDPGHPFAPVYDHGWLTLPTGPPEGRAERLSRFLADYRPWAADVPDDLAWIAVSSGRPASNGSGGGGGAALDSYEERCARAEQEWTRKPAAQRTAAAAQQIGQECGITSGKWMVRTTPEDEGLCASAKISAGPQGGRPHQQAGQRVICVYTDDFSDKQDAMRVNAGLSAALRAAQPQRAKWPQITYKPDIYTHLGLYYGNSDGIKPTIYSKKL</sequence>
<evidence type="ECO:0000256" key="6">
    <source>
        <dbReference type="ARBA" id="ARBA00022801"/>
    </source>
</evidence>
<dbReference type="PANTHER" id="PTHR31977">
    <property type="entry name" value="UPF0696 PROTEIN C11ORF68"/>
    <property type="match status" value="1"/>
</dbReference>
<proteinExistence type="inferred from homology"/>
<keyword evidence="10" id="KW-1185">Reference proteome</keyword>
<evidence type="ECO:0000256" key="1">
    <source>
        <dbReference type="ARBA" id="ARBA00000707"/>
    </source>
</evidence>
<keyword evidence="5" id="KW-0833">Ubl conjugation pathway</keyword>
<dbReference type="InterPro" id="IPR015034">
    <property type="entry name" value="Bles03"/>
</dbReference>
<dbReference type="Pfam" id="PF21403">
    <property type="entry name" value="OTU1_UBXL"/>
    <property type="match status" value="1"/>
</dbReference>
<dbReference type="Pfam" id="PF08939">
    <property type="entry name" value="Bles03"/>
    <property type="match status" value="1"/>
</dbReference>
<name>A0AAD5H0J2_9CHLO</name>
<dbReference type="InterPro" id="IPR048857">
    <property type="entry name" value="OTU1_Ubl"/>
</dbReference>
<evidence type="ECO:0000256" key="7">
    <source>
        <dbReference type="ARBA" id="ARBA00022807"/>
    </source>
</evidence>
<dbReference type="EMBL" id="JADXDR010000181">
    <property type="protein sequence ID" value="KAI7836598.1"/>
    <property type="molecule type" value="Genomic_DNA"/>
</dbReference>
<evidence type="ECO:0000256" key="4">
    <source>
        <dbReference type="ARBA" id="ARBA00022670"/>
    </source>
</evidence>
<dbReference type="AlphaFoldDB" id="A0AAD5H0J2"/>
<organism evidence="9 10">
    <name type="scientific">Chlorella ohadii</name>
    <dbReference type="NCBI Taxonomy" id="2649997"/>
    <lineage>
        <taxon>Eukaryota</taxon>
        <taxon>Viridiplantae</taxon>
        <taxon>Chlorophyta</taxon>
        <taxon>core chlorophytes</taxon>
        <taxon>Trebouxiophyceae</taxon>
        <taxon>Chlorellales</taxon>
        <taxon>Chlorellaceae</taxon>
        <taxon>Chlorella clade</taxon>
        <taxon>Chlorella</taxon>
    </lineage>
</organism>
<evidence type="ECO:0000256" key="2">
    <source>
        <dbReference type="ARBA" id="ARBA00010568"/>
    </source>
</evidence>
<keyword evidence="4" id="KW-0645">Protease</keyword>
<evidence type="ECO:0000313" key="9">
    <source>
        <dbReference type="EMBL" id="KAI7836598.1"/>
    </source>
</evidence>
<accession>A0AAD5H0J2</accession>
<dbReference type="InterPro" id="IPR023398">
    <property type="entry name" value="TIF_eIF4e-like"/>
</dbReference>
<comment type="similarity">
    <text evidence="2">Belongs to the UPF0696 family.</text>
</comment>
<reference evidence="9" key="1">
    <citation type="submission" date="2020-11" db="EMBL/GenBank/DDBJ databases">
        <title>Chlorella ohadii genome sequencing and assembly.</title>
        <authorList>
            <person name="Murik O."/>
            <person name="Treves H."/>
            <person name="Kedem I."/>
            <person name="Shotland Y."/>
            <person name="Kaplan A."/>
        </authorList>
    </citation>
    <scope>NUCLEOTIDE SEQUENCE</scope>
    <source>
        <strain evidence="9">1</strain>
    </source>
</reference>
<protein>
    <recommendedName>
        <fullName evidence="3">ubiquitinyl hydrolase 1</fullName>
        <ecNumber evidence="3">3.4.19.12</ecNumber>
    </recommendedName>
</protein>
<dbReference type="Proteomes" id="UP001205105">
    <property type="component" value="Unassembled WGS sequence"/>
</dbReference>
<evidence type="ECO:0000259" key="8">
    <source>
        <dbReference type="Pfam" id="PF21403"/>
    </source>
</evidence>
<feature type="domain" description="OTU1 Ubl" evidence="8">
    <location>
        <begin position="1"/>
        <end position="34"/>
    </location>
</feature>
<keyword evidence="6" id="KW-0378">Hydrolase</keyword>
<gene>
    <name evidence="9" type="ORF">COHA_009556</name>
</gene>
<evidence type="ECO:0000313" key="10">
    <source>
        <dbReference type="Proteomes" id="UP001205105"/>
    </source>
</evidence>
<comment type="caution">
    <text evidence="9">The sequence shown here is derived from an EMBL/GenBank/DDBJ whole genome shotgun (WGS) entry which is preliminary data.</text>
</comment>
<evidence type="ECO:0000256" key="5">
    <source>
        <dbReference type="ARBA" id="ARBA00022786"/>
    </source>
</evidence>